<accession>A0A454D2W1</accession>
<name>A0A454D2W1_VIBHA</name>
<feature type="non-terminal residue" evidence="1">
    <location>
        <position position="1"/>
    </location>
</feature>
<organism evidence="1 2">
    <name type="scientific">Vibrio harveyi</name>
    <name type="common">Beneckea harveyi</name>
    <dbReference type="NCBI Taxonomy" id="669"/>
    <lineage>
        <taxon>Bacteria</taxon>
        <taxon>Pseudomonadati</taxon>
        <taxon>Pseudomonadota</taxon>
        <taxon>Gammaproteobacteria</taxon>
        <taxon>Vibrionales</taxon>
        <taxon>Vibrionaceae</taxon>
        <taxon>Vibrio</taxon>
    </lineage>
</organism>
<protein>
    <submittedName>
        <fullName evidence="1">Uncharacterized protein</fullName>
    </submittedName>
</protein>
<reference evidence="1 2" key="1">
    <citation type="submission" date="2012-10" db="EMBL/GenBank/DDBJ databases">
        <title>Genome sequence of Vibrio Cholerae HENC-02.</title>
        <authorList>
            <person name="Eppinger M."/>
            <person name="Hasan N.A."/>
            <person name="Sengamalay N."/>
            <person name="Hine E."/>
            <person name="Su Q."/>
            <person name="Daugherty S.C."/>
            <person name="Young S."/>
            <person name="Sadzewicz L."/>
            <person name="Tallon L."/>
            <person name="Cebula T.A."/>
            <person name="Ravel J."/>
            <person name="Colwell R.R."/>
        </authorList>
    </citation>
    <scope>NUCLEOTIDE SEQUENCE [LARGE SCALE GENOMIC DNA]</scope>
    <source>
        <strain evidence="1 2">HENC-02</strain>
    </source>
</reference>
<dbReference type="EMBL" id="AJSR01000466">
    <property type="protein sequence ID" value="EKM33028.1"/>
    <property type="molecule type" value="Genomic_DNA"/>
</dbReference>
<gene>
    <name evidence="1" type="ORF">VCHENC02_1478B</name>
</gene>
<sequence length="14" mass="1692">QFRTASCCWRSCPF</sequence>
<evidence type="ECO:0000313" key="1">
    <source>
        <dbReference type="EMBL" id="EKM33028.1"/>
    </source>
</evidence>
<dbReference type="Proteomes" id="UP000008367">
    <property type="component" value="Unassembled WGS sequence"/>
</dbReference>
<evidence type="ECO:0000313" key="2">
    <source>
        <dbReference type="Proteomes" id="UP000008367"/>
    </source>
</evidence>
<proteinExistence type="predicted"/>
<comment type="caution">
    <text evidence="1">The sequence shown here is derived from an EMBL/GenBank/DDBJ whole genome shotgun (WGS) entry which is preliminary data.</text>
</comment>